<name>A0ABZ1U862_9ACTN</name>
<keyword evidence="3" id="KW-0645">Protease</keyword>
<protein>
    <submittedName>
        <fullName evidence="14">M48 family metalloprotease</fullName>
        <ecNumber evidence="14">3.4.24.-</ecNumber>
    </submittedName>
</protein>
<evidence type="ECO:0000256" key="7">
    <source>
        <dbReference type="ARBA" id="ARBA00022833"/>
    </source>
</evidence>
<dbReference type="GO" id="GO:0008237">
    <property type="term" value="F:metallopeptidase activity"/>
    <property type="evidence" value="ECO:0007669"/>
    <property type="project" value="UniProtKB-KW"/>
</dbReference>
<dbReference type="InterPro" id="IPR050083">
    <property type="entry name" value="HtpX_protease"/>
</dbReference>
<dbReference type="EMBL" id="CP108110">
    <property type="protein sequence ID" value="WUQ86419.1"/>
    <property type="molecule type" value="Genomic_DNA"/>
</dbReference>
<evidence type="ECO:0000313" key="14">
    <source>
        <dbReference type="EMBL" id="WUQ86419.1"/>
    </source>
</evidence>
<comment type="cofactor">
    <cofactor evidence="1">
        <name>Zn(2+)</name>
        <dbReference type="ChEBI" id="CHEBI:29105"/>
    </cofactor>
</comment>
<reference evidence="14" key="1">
    <citation type="submission" date="2022-10" db="EMBL/GenBank/DDBJ databases">
        <title>The complete genomes of actinobacterial strains from the NBC collection.</title>
        <authorList>
            <person name="Joergensen T.S."/>
            <person name="Alvarez Arevalo M."/>
            <person name="Sterndorff E.B."/>
            <person name="Faurdal D."/>
            <person name="Vuksanovic O."/>
            <person name="Mourched A.-S."/>
            <person name="Charusanti P."/>
            <person name="Shaw S."/>
            <person name="Blin K."/>
            <person name="Weber T."/>
        </authorList>
    </citation>
    <scope>NUCLEOTIDE SEQUENCE</scope>
    <source>
        <strain evidence="14">NBC_00222</strain>
    </source>
</reference>
<keyword evidence="5" id="KW-0479">Metal-binding</keyword>
<dbReference type="EC" id="3.4.24.-" evidence="14"/>
<dbReference type="Pfam" id="PF01435">
    <property type="entry name" value="Peptidase_M48"/>
    <property type="match status" value="1"/>
</dbReference>
<dbReference type="Proteomes" id="UP001432222">
    <property type="component" value="Chromosome"/>
</dbReference>
<gene>
    <name evidence="14" type="ORF">OHA16_27755</name>
</gene>
<evidence type="ECO:0000256" key="12">
    <source>
        <dbReference type="SAM" id="Phobius"/>
    </source>
</evidence>
<keyword evidence="6 14" id="KW-0378">Hydrolase</keyword>
<evidence type="ECO:0000256" key="5">
    <source>
        <dbReference type="ARBA" id="ARBA00022723"/>
    </source>
</evidence>
<evidence type="ECO:0000256" key="9">
    <source>
        <dbReference type="ARBA" id="ARBA00023049"/>
    </source>
</evidence>
<evidence type="ECO:0000256" key="2">
    <source>
        <dbReference type="ARBA" id="ARBA00022475"/>
    </source>
</evidence>
<dbReference type="InterPro" id="IPR001915">
    <property type="entry name" value="Peptidase_M48"/>
</dbReference>
<feature type="domain" description="Peptidase M48" evidence="13">
    <location>
        <begin position="177"/>
        <end position="425"/>
    </location>
</feature>
<evidence type="ECO:0000256" key="4">
    <source>
        <dbReference type="ARBA" id="ARBA00022692"/>
    </source>
</evidence>
<evidence type="ECO:0000259" key="13">
    <source>
        <dbReference type="Pfam" id="PF01435"/>
    </source>
</evidence>
<accession>A0ABZ1U862</accession>
<keyword evidence="10 12" id="KW-0472">Membrane</keyword>
<dbReference type="RefSeq" id="WP_328957042.1">
    <property type="nucleotide sequence ID" value="NZ_CP108110.1"/>
</dbReference>
<feature type="transmembrane region" description="Helical" evidence="12">
    <location>
        <begin position="105"/>
        <end position="129"/>
    </location>
</feature>
<feature type="compositionally biased region" description="Low complexity" evidence="11">
    <location>
        <begin position="1"/>
        <end position="26"/>
    </location>
</feature>
<dbReference type="PANTHER" id="PTHR43221:SF2">
    <property type="entry name" value="PROTEASE HTPX HOMOLOG"/>
    <property type="match status" value="1"/>
</dbReference>
<evidence type="ECO:0000256" key="8">
    <source>
        <dbReference type="ARBA" id="ARBA00022989"/>
    </source>
</evidence>
<evidence type="ECO:0000256" key="6">
    <source>
        <dbReference type="ARBA" id="ARBA00022801"/>
    </source>
</evidence>
<evidence type="ECO:0000256" key="11">
    <source>
        <dbReference type="SAM" id="MobiDB-lite"/>
    </source>
</evidence>
<evidence type="ECO:0000313" key="15">
    <source>
        <dbReference type="Proteomes" id="UP001432222"/>
    </source>
</evidence>
<dbReference type="Gene3D" id="3.30.2010.10">
    <property type="entry name" value="Metalloproteases ('zincins'), catalytic domain"/>
    <property type="match status" value="1"/>
</dbReference>
<evidence type="ECO:0000256" key="3">
    <source>
        <dbReference type="ARBA" id="ARBA00022670"/>
    </source>
</evidence>
<keyword evidence="8 12" id="KW-1133">Transmembrane helix</keyword>
<keyword evidence="4 12" id="KW-0812">Transmembrane</keyword>
<organism evidence="14 15">
    <name type="scientific">Kitasatospora purpeofusca</name>
    <dbReference type="NCBI Taxonomy" id="67352"/>
    <lineage>
        <taxon>Bacteria</taxon>
        <taxon>Bacillati</taxon>
        <taxon>Actinomycetota</taxon>
        <taxon>Actinomycetes</taxon>
        <taxon>Kitasatosporales</taxon>
        <taxon>Streptomycetaceae</taxon>
        <taxon>Kitasatospora</taxon>
    </lineage>
</organism>
<sequence length="460" mass="48849">MPNSAAPNPTAPPTAATATAAAPVGAPVGGHPDRCPECSAPVDPDPRFTAWCPACEWNLVPAEEAGEDAARSAKELARERAAAERTERLFEDVVAGRADTTRRDWLAASALAVPVHLVTVAVTGSGLWLLVIGNTPLRCLGALLLAVAFLLRPRLGRVPSGQGVLTRAEAPALYGLADRIAAELGAPPIGVIQVDESFNASMAVVGLRRTSVLTLGLPLWETLDGPQRIAVLGHELAHRVNGDHRQGLWLGSAMRSLAHWHDLSLPRERTAPGYGVVALLTMIGDYFGNAFLHLLSGLLFRAYLVLDRLTARAGQQAEYHADELGARVGSTGAARESLAAVLLRAAAGTVTMRLRAEIQSRPRSGRRDAAPGPDTDALWPQLRAHLAAIPPLERERLLRRSRRSGHAVDASHPPTHLRIAALARRTPVPAAVVCPPEEAAAIDTELAPHRTRVARTLLAG</sequence>
<evidence type="ECO:0000256" key="1">
    <source>
        <dbReference type="ARBA" id="ARBA00001947"/>
    </source>
</evidence>
<feature type="region of interest" description="Disordered" evidence="11">
    <location>
        <begin position="1"/>
        <end position="40"/>
    </location>
</feature>
<dbReference type="CDD" id="cd07328">
    <property type="entry name" value="M48_Ste24p_like"/>
    <property type="match status" value="1"/>
</dbReference>
<keyword evidence="15" id="KW-1185">Reference proteome</keyword>
<dbReference type="PANTHER" id="PTHR43221">
    <property type="entry name" value="PROTEASE HTPX"/>
    <property type="match status" value="1"/>
</dbReference>
<keyword evidence="7" id="KW-0862">Zinc</keyword>
<keyword evidence="2" id="KW-1003">Cell membrane</keyword>
<keyword evidence="9 14" id="KW-0482">Metalloprotease</keyword>
<proteinExistence type="predicted"/>
<evidence type="ECO:0000256" key="10">
    <source>
        <dbReference type="ARBA" id="ARBA00023136"/>
    </source>
</evidence>